<organism evidence="1 2">
    <name type="scientific">Hymenoscyphus albidus</name>
    <dbReference type="NCBI Taxonomy" id="595503"/>
    <lineage>
        <taxon>Eukaryota</taxon>
        <taxon>Fungi</taxon>
        <taxon>Dikarya</taxon>
        <taxon>Ascomycota</taxon>
        <taxon>Pezizomycotina</taxon>
        <taxon>Leotiomycetes</taxon>
        <taxon>Helotiales</taxon>
        <taxon>Helotiaceae</taxon>
        <taxon>Hymenoscyphus</taxon>
    </lineage>
</organism>
<protein>
    <submittedName>
        <fullName evidence="1">Uncharacterized protein</fullName>
    </submittedName>
</protein>
<reference evidence="1" key="1">
    <citation type="submission" date="2021-07" db="EMBL/GenBank/DDBJ databases">
        <authorList>
            <person name="Durling M."/>
        </authorList>
    </citation>
    <scope>NUCLEOTIDE SEQUENCE</scope>
</reference>
<proteinExistence type="predicted"/>
<comment type="caution">
    <text evidence="1">The sequence shown here is derived from an EMBL/GenBank/DDBJ whole genome shotgun (WGS) entry which is preliminary data.</text>
</comment>
<keyword evidence="2" id="KW-1185">Reference proteome</keyword>
<evidence type="ECO:0000313" key="2">
    <source>
        <dbReference type="Proteomes" id="UP000701801"/>
    </source>
</evidence>
<dbReference type="OrthoDB" id="10254945at2759"/>
<name>A0A9N9PQ85_9HELO</name>
<dbReference type="EMBL" id="CAJVRM010000006">
    <property type="protein sequence ID" value="CAG8971053.1"/>
    <property type="molecule type" value="Genomic_DNA"/>
</dbReference>
<dbReference type="AlphaFoldDB" id="A0A9N9PQ85"/>
<evidence type="ECO:0000313" key="1">
    <source>
        <dbReference type="EMBL" id="CAG8971053.1"/>
    </source>
</evidence>
<accession>A0A9N9PQ85</accession>
<sequence length="382" mass="44195">MDGRSSIEESAGRVRETRAAVPDSCCGRKRWKEYEPFFEDEEIAELGHAWENSVFGGIMPSLSAPGKQVPPNVRIAGTYAPLLSSRVETWPDWKQYESYGEISIVPRLITNRFGPGASKLAFPVPSMYIEMLQQEEFWNIIVPQGRTFALRIPKIFGIENVKGKGKFFVRGEDFQRLLGGRDPGSYQDPPPAPLSTNDYSNWHTNQIQIMKKHAIKTQLREQKGVKGEAGEDQKRLERAISAYREKDYCTTWLNIEDIEDKGHQNLEFQIRLLTILLRGTEKLLKEGRIRNLQRYFYLSLSDLFNYTKTIRDATKIYSELAHIFISYGAMKTEDLAENDFRERLRDVVANLVLPKEEVYDIDDAFFYRREQLMKNSTPKKTQ</sequence>
<gene>
    <name evidence="1" type="ORF">HYALB_00005291</name>
</gene>
<dbReference type="Proteomes" id="UP000701801">
    <property type="component" value="Unassembled WGS sequence"/>
</dbReference>